<keyword evidence="5" id="KW-1185">Reference proteome</keyword>
<dbReference type="AlphaFoldDB" id="A0A3N6WNT8"/>
<dbReference type="CDD" id="cd11614">
    <property type="entry name" value="SAF_CpaB_FlgA_like"/>
    <property type="match status" value="1"/>
</dbReference>
<sequence>MNPRQRTGVLLMIGSALLAIVLFFVVSNYVSGVNSKVAPMVTAYSVADGIDAYQVIQSDDVEEVEIPRRYLPEAAVTNIDDIVGRRAAFNIAQGTYIGSDMLRPNSSLGDNEREVALTVDAKTGIAGRVAPGDFVDVIAVLQPEEGPASSQAVARSVRVVSVGGVEVRTEQPSRNELQEREVIPVTLALTPEQTYAVTLADATAVTVRLIGLPDGLESDNRGGEPTGTNTAILQSQIS</sequence>
<proteinExistence type="predicted"/>
<evidence type="ECO:0000259" key="3">
    <source>
        <dbReference type="SMART" id="SM00858"/>
    </source>
</evidence>
<dbReference type="SMART" id="SM00858">
    <property type="entry name" value="SAF"/>
    <property type="match status" value="1"/>
</dbReference>
<dbReference type="RefSeq" id="WP_124237087.1">
    <property type="nucleotide sequence ID" value="NZ_JBHUFI010000007.1"/>
</dbReference>
<keyword evidence="2" id="KW-0812">Transmembrane</keyword>
<dbReference type="Gene3D" id="3.90.1210.10">
    <property type="entry name" value="Antifreeze-like/N-acetylneuraminic acid synthase C-terminal domain"/>
    <property type="match status" value="1"/>
</dbReference>
<dbReference type="InterPro" id="IPR031571">
    <property type="entry name" value="RcpC_dom"/>
</dbReference>
<evidence type="ECO:0000313" key="5">
    <source>
        <dbReference type="Proteomes" id="UP000275225"/>
    </source>
</evidence>
<evidence type="ECO:0000256" key="1">
    <source>
        <dbReference type="SAM" id="MobiDB-lite"/>
    </source>
</evidence>
<feature type="transmembrane region" description="Helical" evidence="2">
    <location>
        <begin position="9"/>
        <end position="30"/>
    </location>
</feature>
<reference evidence="4 5" key="1">
    <citation type="submission" date="2018-11" db="EMBL/GenBank/DDBJ databases">
        <authorList>
            <person name="Li F."/>
        </authorList>
    </citation>
    <scope>NUCLEOTIDE SEQUENCE [LARGE SCALE GENOMIC DNA]</scope>
    <source>
        <strain evidence="4 5">YS17T</strain>
    </source>
</reference>
<accession>A0A3N6WNT8</accession>
<dbReference type="EMBL" id="RQJX01000013">
    <property type="protein sequence ID" value="RQN03278.1"/>
    <property type="molecule type" value="Genomic_DNA"/>
</dbReference>
<keyword evidence="2" id="KW-1133">Transmembrane helix</keyword>
<feature type="region of interest" description="Disordered" evidence="1">
    <location>
        <begin position="214"/>
        <end position="238"/>
    </location>
</feature>
<feature type="domain" description="SAF" evidence="3">
    <location>
        <begin position="40"/>
        <end position="103"/>
    </location>
</feature>
<organism evidence="4 5">
    <name type="scientific">Aeromicrobium camelliae</name>
    <dbReference type="NCBI Taxonomy" id="1538144"/>
    <lineage>
        <taxon>Bacteria</taxon>
        <taxon>Bacillati</taxon>
        <taxon>Actinomycetota</taxon>
        <taxon>Actinomycetes</taxon>
        <taxon>Propionibacteriales</taxon>
        <taxon>Nocardioidaceae</taxon>
        <taxon>Aeromicrobium</taxon>
    </lineage>
</organism>
<dbReference type="Pfam" id="PF08666">
    <property type="entry name" value="SAF"/>
    <property type="match status" value="1"/>
</dbReference>
<dbReference type="Pfam" id="PF16976">
    <property type="entry name" value="RcpC"/>
    <property type="match status" value="1"/>
</dbReference>
<feature type="compositionally biased region" description="Polar residues" evidence="1">
    <location>
        <begin position="226"/>
        <end position="238"/>
    </location>
</feature>
<evidence type="ECO:0000313" key="4">
    <source>
        <dbReference type="EMBL" id="RQN03278.1"/>
    </source>
</evidence>
<dbReference type="Proteomes" id="UP000275225">
    <property type="component" value="Unassembled WGS sequence"/>
</dbReference>
<protein>
    <submittedName>
        <fullName evidence="4">Flp pilus assembly protein CpaB</fullName>
    </submittedName>
</protein>
<dbReference type="InterPro" id="IPR013974">
    <property type="entry name" value="SAF"/>
</dbReference>
<evidence type="ECO:0000256" key="2">
    <source>
        <dbReference type="SAM" id="Phobius"/>
    </source>
</evidence>
<dbReference type="OrthoDB" id="3468004at2"/>
<name>A0A3N6WNT8_9ACTN</name>
<gene>
    <name evidence="4" type="primary">cpaB</name>
    <name evidence="4" type="ORF">EHW97_10310</name>
</gene>
<dbReference type="NCBIfam" id="TIGR03177">
    <property type="entry name" value="pilus_cpaB"/>
    <property type="match status" value="1"/>
</dbReference>
<dbReference type="InterPro" id="IPR017592">
    <property type="entry name" value="Pilus_assmbl_Flp-typ_CpaB"/>
</dbReference>
<keyword evidence="2" id="KW-0472">Membrane</keyword>
<comment type="caution">
    <text evidence="4">The sequence shown here is derived from an EMBL/GenBank/DDBJ whole genome shotgun (WGS) entry which is preliminary data.</text>
</comment>